<name>A0ACB0F0L5_RANTA</name>
<accession>A0ACB0F0L5</accession>
<dbReference type="Proteomes" id="UP001162501">
    <property type="component" value="Chromosome 3"/>
</dbReference>
<proteinExistence type="predicted"/>
<evidence type="ECO:0000313" key="2">
    <source>
        <dbReference type="Proteomes" id="UP001162501"/>
    </source>
</evidence>
<reference evidence="1" key="1">
    <citation type="submission" date="2023-05" db="EMBL/GenBank/DDBJ databases">
        <authorList>
            <consortium name="ELIXIR-Norway"/>
        </authorList>
    </citation>
    <scope>NUCLEOTIDE SEQUENCE</scope>
</reference>
<dbReference type="EMBL" id="OX596087">
    <property type="protein sequence ID" value="CAI9706598.1"/>
    <property type="molecule type" value="Genomic_DNA"/>
</dbReference>
<protein>
    <submittedName>
        <fullName evidence="1">Uncharacterized protein</fullName>
    </submittedName>
</protein>
<gene>
    <name evidence="1" type="ORF">MRATA1EN3_LOCUS17811</name>
</gene>
<evidence type="ECO:0000313" key="1">
    <source>
        <dbReference type="EMBL" id="CAI9706598.1"/>
    </source>
</evidence>
<sequence>MLLALLSSSSASSRETRAPAVSSPTLPGSSAAGGLRTALLAELLDLNRAVALRSGGSGRRRTSSHRPCSPLPSGLRVLRHQSGPSGRSGVKAFRDQKPEILLPSPHSSAAPAASVAGQKVAGSRLCAPRPSGPRLPGCQLLLPLQPREPLYRICRVARHLQLAEPRARAERGRAEAGAGFECQLLNAAGPTQPRPAPLSRQPMVRRGRLLMQICRGPPPTPLSLRKAQSPPYPPSTPLPSLAPPLPDSLPYVASV</sequence>
<organism evidence="1 2">
    <name type="scientific">Rangifer tarandus platyrhynchus</name>
    <name type="common">Svalbard reindeer</name>
    <dbReference type="NCBI Taxonomy" id="3082113"/>
    <lineage>
        <taxon>Eukaryota</taxon>
        <taxon>Metazoa</taxon>
        <taxon>Chordata</taxon>
        <taxon>Craniata</taxon>
        <taxon>Vertebrata</taxon>
        <taxon>Euteleostomi</taxon>
        <taxon>Mammalia</taxon>
        <taxon>Eutheria</taxon>
        <taxon>Laurasiatheria</taxon>
        <taxon>Artiodactyla</taxon>
        <taxon>Ruminantia</taxon>
        <taxon>Pecora</taxon>
        <taxon>Cervidae</taxon>
        <taxon>Odocoileinae</taxon>
        <taxon>Rangifer</taxon>
    </lineage>
</organism>